<sequence>MVAANAPITMKEALTPNMVYLLGEQLVNEEGVGSLVWGGVDLSTSEAISGIFNSTLATTGCPQLPSAILESRRIGFQYPGACSGRKANRGDGIDRAEKIVAMVKAANVQVEAYWQGLFAKLVQKKNIEDMIMNGSSGGGGALLPILCIYSLFAFAPAGKGRKSQRRKVMTNHHFSIFFINLELHSLPVYVIPQFCKFRF</sequence>
<name>A0A835HNW7_9MAGN</name>
<protein>
    <submittedName>
        <fullName evidence="6">Uncharacterized protein</fullName>
    </submittedName>
</protein>
<accession>A0A835HNW7</accession>
<dbReference type="GO" id="GO:0002181">
    <property type="term" value="P:cytoplasmic translation"/>
    <property type="evidence" value="ECO:0007669"/>
    <property type="project" value="TreeGrafter"/>
</dbReference>
<evidence type="ECO:0000313" key="6">
    <source>
        <dbReference type="EMBL" id="KAF9600343.1"/>
    </source>
</evidence>
<proteinExistence type="inferred from homology"/>
<keyword evidence="5" id="KW-0812">Transmembrane</keyword>
<comment type="subunit">
    <text evidence="2">P1 and P2 exist as dimers at the large ribosomal subunit.</text>
</comment>
<keyword evidence="5" id="KW-1133">Transmembrane helix</keyword>
<keyword evidence="4" id="KW-0687">Ribonucleoprotein</keyword>
<keyword evidence="3" id="KW-0689">Ribosomal protein</keyword>
<evidence type="ECO:0000256" key="4">
    <source>
        <dbReference type="ARBA" id="ARBA00023274"/>
    </source>
</evidence>
<evidence type="ECO:0000256" key="1">
    <source>
        <dbReference type="ARBA" id="ARBA00005436"/>
    </source>
</evidence>
<comment type="similarity">
    <text evidence="1">Belongs to the eukaryotic ribosomal protein P1/P2 family.</text>
</comment>
<feature type="transmembrane region" description="Helical" evidence="5">
    <location>
        <begin position="137"/>
        <end position="157"/>
    </location>
</feature>
<evidence type="ECO:0000256" key="3">
    <source>
        <dbReference type="ARBA" id="ARBA00022980"/>
    </source>
</evidence>
<reference evidence="6 7" key="1">
    <citation type="submission" date="2020-10" db="EMBL/GenBank/DDBJ databases">
        <title>The Coptis chinensis genome and diversification of protoberbering-type alkaloids.</title>
        <authorList>
            <person name="Wang B."/>
            <person name="Shu S."/>
            <person name="Song C."/>
            <person name="Liu Y."/>
        </authorList>
    </citation>
    <scope>NUCLEOTIDE SEQUENCE [LARGE SCALE GENOMIC DNA]</scope>
    <source>
        <strain evidence="6">HL-2020</strain>
        <tissue evidence="6">Leaf</tissue>
    </source>
</reference>
<dbReference type="GO" id="GO:0022625">
    <property type="term" value="C:cytosolic large ribosomal subunit"/>
    <property type="evidence" value="ECO:0007669"/>
    <property type="project" value="TreeGrafter"/>
</dbReference>
<keyword evidence="5" id="KW-0472">Membrane</keyword>
<dbReference type="OrthoDB" id="2194681at2759"/>
<dbReference type="GO" id="GO:0003735">
    <property type="term" value="F:structural constituent of ribosome"/>
    <property type="evidence" value="ECO:0007669"/>
    <property type="project" value="TreeGrafter"/>
</dbReference>
<dbReference type="Pfam" id="PF00428">
    <property type="entry name" value="Ribosomal_60s"/>
    <property type="match status" value="1"/>
</dbReference>
<dbReference type="CDD" id="cd05831">
    <property type="entry name" value="Ribosomal_P1"/>
    <property type="match status" value="1"/>
</dbReference>
<dbReference type="GO" id="GO:0030295">
    <property type="term" value="F:protein kinase activator activity"/>
    <property type="evidence" value="ECO:0007669"/>
    <property type="project" value="TreeGrafter"/>
</dbReference>
<dbReference type="PANTHER" id="PTHR45696">
    <property type="entry name" value="60S ACIDIC RIBOSOMAL PROTEIN P1"/>
    <property type="match status" value="1"/>
</dbReference>
<dbReference type="FunFam" id="1.10.10.1410:FF:000002">
    <property type="entry name" value="60S acidic ribosomal protein P2"/>
    <property type="match status" value="1"/>
</dbReference>
<dbReference type="InterPro" id="IPR038716">
    <property type="entry name" value="P1/P2_N_sf"/>
</dbReference>
<dbReference type="Proteomes" id="UP000631114">
    <property type="component" value="Unassembled WGS sequence"/>
</dbReference>
<evidence type="ECO:0000313" key="7">
    <source>
        <dbReference type="Proteomes" id="UP000631114"/>
    </source>
</evidence>
<dbReference type="Gene3D" id="1.10.10.1410">
    <property type="match status" value="1"/>
</dbReference>
<evidence type="ECO:0000256" key="2">
    <source>
        <dbReference type="ARBA" id="ARBA00011266"/>
    </source>
</evidence>
<evidence type="ECO:0000256" key="5">
    <source>
        <dbReference type="SAM" id="Phobius"/>
    </source>
</evidence>
<keyword evidence="7" id="KW-1185">Reference proteome</keyword>
<dbReference type="GO" id="GO:0043021">
    <property type="term" value="F:ribonucleoprotein complex binding"/>
    <property type="evidence" value="ECO:0007669"/>
    <property type="project" value="TreeGrafter"/>
</dbReference>
<dbReference type="EMBL" id="JADFTS010000006">
    <property type="protein sequence ID" value="KAF9600343.1"/>
    <property type="molecule type" value="Genomic_DNA"/>
</dbReference>
<dbReference type="AlphaFoldDB" id="A0A835HNW7"/>
<dbReference type="PANTHER" id="PTHR45696:SF10">
    <property type="entry name" value="LARGE RIBOSOMAL SUBUNIT PROTEIN P1"/>
    <property type="match status" value="1"/>
</dbReference>
<comment type="caution">
    <text evidence="6">The sequence shown here is derived from an EMBL/GenBank/DDBJ whole genome shotgun (WGS) entry which is preliminary data.</text>
</comment>
<gene>
    <name evidence="6" type="ORF">IFM89_008514</name>
</gene>
<organism evidence="6 7">
    <name type="scientific">Coptis chinensis</name>
    <dbReference type="NCBI Taxonomy" id="261450"/>
    <lineage>
        <taxon>Eukaryota</taxon>
        <taxon>Viridiplantae</taxon>
        <taxon>Streptophyta</taxon>
        <taxon>Embryophyta</taxon>
        <taxon>Tracheophyta</taxon>
        <taxon>Spermatophyta</taxon>
        <taxon>Magnoliopsida</taxon>
        <taxon>Ranunculales</taxon>
        <taxon>Ranunculaceae</taxon>
        <taxon>Coptidoideae</taxon>
        <taxon>Coptis</taxon>
    </lineage>
</organism>